<comment type="similarity">
    <text evidence="2">Belongs to the bacterial solute-binding protein 2 family.</text>
</comment>
<evidence type="ECO:0000259" key="5">
    <source>
        <dbReference type="Pfam" id="PF13407"/>
    </source>
</evidence>
<dbReference type="InterPro" id="IPR028082">
    <property type="entry name" value="Peripla_BP_I"/>
</dbReference>
<reference evidence="6 7" key="1">
    <citation type="submission" date="2014-03" db="EMBL/GenBank/DDBJ databases">
        <title>Draft Genome Sequences of Four Burkholderia Strains.</title>
        <authorList>
            <person name="Liu X.Y."/>
            <person name="Li C.X."/>
            <person name="Xu J.H."/>
        </authorList>
    </citation>
    <scope>NUCLEOTIDE SEQUENCE [LARGE SCALE GENOMIC DNA]</scope>
    <source>
        <strain evidence="6 7">DSM 50014</strain>
    </source>
</reference>
<comment type="subcellular location">
    <subcellularLocation>
        <location evidence="1">Cell envelope</location>
    </subcellularLocation>
</comment>
<evidence type="ECO:0000313" key="7">
    <source>
        <dbReference type="Proteomes" id="UP000027466"/>
    </source>
</evidence>
<dbReference type="EMBL" id="JFHC01000121">
    <property type="protein sequence ID" value="KDR37937.1"/>
    <property type="molecule type" value="Genomic_DNA"/>
</dbReference>
<organism evidence="6 7">
    <name type="scientific">Caballeronia glathei</name>
    <dbReference type="NCBI Taxonomy" id="60547"/>
    <lineage>
        <taxon>Bacteria</taxon>
        <taxon>Pseudomonadati</taxon>
        <taxon>Pseudomonadota</taxon>
        <taxon>Betaproteobacteria</taxon>
        <taxon>Burkholderiales</taxon>
        <taxon>Burkholderiaceae</taxon>
        <taxon>Caballeronia</taxon>
    </lineage>
</organism>
<dbReference type="CDD" id="cd19998">
    <property type="entry name" value="PBP1_ABC_sugar_binding-like"/>
    <property type="match status" value="1"/>
</dbReference>
<keyword evidence="3 4" id="KW-0732">Signal</keyword>
<proteinExistence type="inferred from homology"/>
<dbReference type="GO" id="GO:0030246">
    <property type="term" value="F:carbohydrate binding"/>
    <property type="evidence" value="ECO:0007669"/>
    <property type="project" value="UniProtKB-ARBA"/>
</dbReference>
<dbReference type="Gene3D" id="3.40.50.2300">
    <property type="match status" value="2"/>
</dbReference>
<protein>
    <submittedName>
        <fullName evidence="6">Sugar ABC transporter substrate-binding protein</fullName>
    </submittedName>
</protein>
<dbReference type="InterPro" id="IPR025997">
    <property type="entry name" value="SBP_2_dom"/>
</dbReference>
<evidence type="ECO:0000313" key="6">
    <source>
        <dbReference type="EMBL" id="KDR37937.1"/>
    </source>
</evidence>
<feature type="chain" id="PRO_5001667389" evidence="4">
    <location>
        <begin position="30"/>
        <end position="409"/>
    </location>
</feature>
<accession>A0A069PBR1</accession>
<dbReference type="Pfam" id="PF13407">
    <property type="entry name" value="Peripla_BP_4"/>
    <property type="match status" value="1"/>
</dbReference>
<sequence length="409" mass="43435">MNYRQTFKTCALALGAAAVLAGTITASHAQTPPKKYKVYLSMSYSGNGYQTETSNLIKALAATPPYDKLVDLKTVISGTDVQAQAAAYQSMVSAGADAIITFPISSTGLNRAIHEACEKHVLVYTYSATVTEPCARTVSYITAGFAPNTAQWLVNKLNGKGNVFIDRGVAGNSVDKMNYDGAMSVFKKYPGIKIVAEYYGMWNSQTTQQETAKALAAHPDVDAIFGENGEDGIVAAMLASGQKKLVPVTGENTNGFRLALANADLKKRGLDGISSGDPINVSGYAFKLMMEELAGKRKVTVHNIEYPLPWLPADKVKVCTGDTFVGGCNAFPSTKVPDSFNTEVFDPVLTPELSLTSALHGTPTPGATIQPLPANIIKEAPNVPGVNCQHCEAPADLFKLTKVVASVKP</sequence>
<dbReference type="AlphaFoldDB" id="A0A069PBR1"/>
<keyword evidence="7" id="KW-1185">Reference proteome</keyword>
<name>A0A069PBR1_9BURK</name>
<dbReference type="Proteomes" id="UP000027466">
    <property type="component" value="Unassembled WGS sequence"/>
</dbReference>
<evidence type="ECO:0000256" key="3">
    <source>
        <dbReference type="ARBA" id="ARBA00022729"/>
    </source>
</evidence>
<dbReference type="GO" id="GO:0030313">
    <property type="term" value="C:cell envelope"/>
    <property type="evidence" value="ECO:0007669"/>
    <property type="project" value="UniProtKB-SubCell"/>
</dbReference>
<feature type="signal peptide" evidence="4">
    <location>
        <begin position="1"/>
        <end position="29"/>
    </location>
</feature>
<gene>
    <name evidence="6" type="ORF">BG61_05585</name>
</gene>
<evidence type="ECO:0000256" key="2">
    <source>
        <dbReference type="ARBA" id="ARBA00007639"/>
    </source>
</evidence>
<dbReference type="RefSeq" id="WP_035942927.1">
    <property type="nucleotide sequence ID" value="NZ_CADFFX010000033.1"/>
</dbReference>
<dbReference type="PANTHER" id="PTHR46847">
    <property type="entry name" value="D-ALLOSE-BINDING PERIPLASMIC PROTEIN-RELATED"/>
    <property type="match status" value="1"/>
</dbReference>
<evidence type="ECO:0000256" key="4">
    <source>
        <dbReference type="SAM" id="SignalP"/>
    </source>
</evidence>
<dbReference type="PANTHER" id="PTHR46847:SF1">
    <property type="entry name" value="D-ALLOSE-BINDING PERIPLASMIC PROTEIN-RELATED"/>
    <property type="match status" value="1"/>
</dbReference>
<feature type="domain" description="Periplasmic binding protein" evidence="5">
    <location>
        <begin position="38"/>
        <end position="296"/>
    </location>
</feature>
<evidence type="ECO:0000256" key="1">
    <source>
        <dbReference type="ARBA" id="ARBA00004196"/>
    </source>
</evidence>
<dbReference type="SUPFAM" id="SSF53822">
    <property type="entry name" value="Periplasmic binding protein-like I"/>
    <property type="match status" value="1"/>
</dbReference>
<comment type="caution">
    <text evidence="6">The sequence shown here is derived from an EMBL/GenBank/DDBJ whole genome shotgun (WGS) entry which is preliminary data.</text>
</comment>